<keyword evidence="2" id="KW-1185">Reference proteome</keyword>
<comment type="caution">
    <text evidence="1">The sequence shown here is derived from an EMBL/GenBank/DDBJ whole genome shotgun (WGS) entry which is preliminary data.</text>
</comment>
<organism evidence="1 2">
    <name type="scientific">Rhynchospora breviuscula</name>
    <dbReference type="NCBI Taxonomy" id="2022672"/>
    <lineage>
        <taxon>Eukaryota</taxon>
        <taxon>Viridiplantae</taxon>
        <taxon>Streptophyta</taxon>
        <taxon>Embryophyta</taxon>
        <taxon>Tracheophyta</taxon>
        <taxon>Spermatophyta</taxon>
        <taxon>Magnoliopsida</taxon>
        <taxon>Liliopsida</taxon>
        <taxon>Poales</taxon>
        <taxon>Cyperaceae</taxon>
        <taxon>Cyperoideae</taxon>
        <taxon>Rhynchosporeae</taxon>
        <taxon>Rhynchospora</taxon>
    </lineage>
</organism>
<protein>
    <submittedName>
        <fullName evidence="1">Uncharacterized protein</fullName>
    </submittedName>
</protein>
<proteinExistence type="predicted"/>
<name>A0A9Q0C281_9POAL</name>
<sequence length="100" mass="11358">MATSFLMRQQSIEFEPRTLTLEEINCAREAALYVLSTTTPEKAISIFTEGLKPVLNAQKDDEDDDSDYYSDCEEENFDCGCCMRCHADCLRVRDIATAPF</sequence>
<evidence type="ECO:0000313" key="2">
    <source>
        <dbReference type="Proteomes" id="UP001151287"/>
    </source>
</evidence>
<gene>
    <name evidence="1" type="ORF">LUZ63_017289</name>
</gene>
<accession>A0A9Q0C281</accession>
<evidence type="ECO:0000313" key="1">
    <source>
        <dbReference type="EMBL" id="KAJ1685899.1"/>
    </source>
</evidence>
<dbReference type="OrthoDB" id="603047at2759"/>
<dbReference type="PANTHER" id="PTHR34808:SF2">
    <property type="entry name" value="EXPRESSED PROTEIN"/>
    <property type="match status" value="1"/>
</dbReference>
<dbReference type="AlphaFoldDB" id="A0A9Q0C281"/>
<reference evidence="1" key="1">
    <citation type="journal article" date="2022" name="Cell">
        <title>Repeat-based holocentromeres influence genome architecture and karyotype evolution.</title>
        <authorList>
            <person name="Hofstatter P.G."/>
            <person name="Thangavel G."/>
            <person name="Lux T."/>
            <person name="Neumann P."/>
            <person name="Vondrak T."/>
            <person name="Novak P."/>
            <person name="Zhang M."/>
            <person name="Costa L."/>
            <person name="Castellani M."/>
            <person name="Scott A."/>
            <person name="Toegelov H."/>
            <person name="Fuchs J."/>
            <person name="Mata-Sucre Y."/>
            <person name="Dias Y."/>
            <person name="Vanzela A.L.L."/>
            <person name="Huettel B."/>
            <person name="Almeida C.C.S."/>
            <person name="Simkova H."/>
            <person name="Souza G."/>
            <person name="Pedrosa-Harand A."/>
            <person name="Macas J."/>
            <person name="Mayer K.F.X."/>
            <person name="Houben A."/>
            <person name="Marques A."/>
        </authorList>
    </citation>
    <scope>NUCLEOTIDE SEQUENCE</scope>
    <source>
        <strain evidence="1">RhyBre1mFocal</strain>
    </source>
</reference>
<dbReference type="Proteomes" id="UP001151287">
    <property type="component" value="Unassembled WGS sequence"/>
</dbReference>
<dbReference type="PANTHER" id="PTHR34808">
    <property type="entry name" value="EXPRESSED PROTEIN"/>
    <property type="match status" value="1"/>
</dbReference>
<dbReference type="EMBL" id="JAMQYH010000005">
    <property type="protein sequence ID" value="KAJ1685899.1"/>
    <property type="molecule type" value="Genomic_DNA"/>
</dbReference>